<dbReference type="GO" id="GO:0016020">
    <property type="term" value="C:membrane"/>
    <property type="evidence" value="ECO:0007669"/>
    <property type="project" value="TreeGrafter"/>
</dbReference>
<dbReference type="SUPFAM" id="SSF52218">
    <property type="entry name" value="Flavoproteins"/>
    <property type="match status" value="1"/>
</dbReference>
<evidence type="ECO:0000313" key="4">
    <source>
        <dbReference type="Proteomes" id="UP000271241"/>
    </source>
</evidence>
<protein>
    <submittedName>
        <fullName evidence="3">Flavo protein-like protein</fullName>
    </submittedName>
</protein>
<dbReference type="AlphaFoldDB" id="A0A4P9XQJ2"/>
<feature type="domain" description="Flavodoxin-like" evidence="2">
    <location>
        <begin position="8"/>
        <end position="195"/>
    </location>
</feature>
<dbReference type="PANTHER" id="PTHR30546:SF23">
    <property type="entry name" value="FLAVOPROTEIN-LIKE PROTEIN YCP4-RELATED"/>
    <property type="match status" value="1"/>
</dbReference>
<dbReference type="PANTHER" id="PTHR30546">
    <property type="entry name" value="FLAVODOXIN-RELATED PROTEIN WRBA-RELATED"/>
    <property type="match status" value="1"/>
</dbReference>
<dbReference type="NCBIfam" id="TIGR01755">
    <property type="entry name" value="flav_wrbA"/>
    <property type="match status" value="1"/>
</dbReference>
<organism evidence="3 4">
    <name type="scientific">Thamnocephalis sphaerospora</name>
    <dbReference type="NCBI Taxonomy" id="78915"/>
    <lineage>
        <taxon>Eukaryota</taxon>
        <taxon>Fungi</taxon>
        <taxon>Fungi incertae sedis</taxon>
        <taxon>Zoopagomycota</taxon>
        <taxon>Zoopagomycotina</taxon>
        <taxon>Zoopagomycetes</taxon>
        <taxon>Zoopagales</taxon>
        <taxon>Sigmoideomycetaceae</taxon>
        <taxon>Thamnocephalis</taxon>
    </lineage>
</organism>
<reference evidence="4" key="1">
    <citation type="journal article" date="2018" name="Nat. Microbiol.">
        <title>Leveraging single-cell genomics to expand the fungal tree of life.</title>
        <authorList>
            <person name="Ahrendt S.R."/>
            <person name="Quandt C.A."/>
            <person name="Ciobanu D."/>
            <person name="Clum A."/>
            <person name="Salamov A."/>
            <person name="Andreopoulos B."/>
            <person name="Cheng J.F."/>
            <person name="Woyke T."/>
            <person name="Pelin A."/>
            <person name="Henrissat B."/>
            <person name="Reynolds N.K."/>
            <person name="Benny G.L."/>
            <person name="Smith M.E."/>
            <person name="James T.Y."/>
            <person name="Grigoriev I.V."/>
        </authorList>
    </citation>
    <scope>NUCLEOTIDE SEQUENCE [LARGE SCALE GENOMIC DNA]</scope>
    <source>
        <strain evidence="4">RSA 1356</strain>
    </source>
</reference>
<gene>
    <name evidence="3" type="ORF">THASP1DRAFT_16014</name>
</gene>
<dbReference type="PROSITE" id="PS50902">
    <property type="entry name" value="FLAVODOXIN_LIKE"/>
    <property type="match status" value="1"/>
</dbReference>
<dbReference type="InterPro" id="IPR010089">
    <property type="entry name" value="Flavoprotein_WrbA-like"/>
</dbReference>
<dbReference type="EMBL" id="KZ992628">
    <property type="protein sequence ID" value="RKP08182.1"/>
    <property type="molecule type" value="Genomic_DNA"/>
</dbReference>
<evidence type="ECO:0000259" key="2">
    <source>
        <dbReference type="PROSITE" id="PS50902"/>
    </source>
</evidence>
<dbReference type="NCBIfam" id="NF002999">
    <property type="entry name" value="PRK03767.1"/>
    <property type="match status" value="1"/>
</dbReference>
<dbReference type="Proteomes" id="UP000271241">
    <property type="component" value="Unassembled WGS sequence"/>
</dbReference>
<dbReference type="GO" id="GO:0003955">
    <property type="term" value="F:NAD(P)H dehydrogenase (quinone) activity"/>
    <property type="evidence" value="ECO:0007669"/>
    <property type="project" value="InterPro"/>
</dbReference>
<dbReference type="Pfam" id="PF03358">
    <property type="entry name" value="FMN_red"/>
    <property type="match status" value="1"/>
</dbReference>
<dbReference type="STRING" id="78915.A0A4P9XQJ2"/>
<dbReference type="OrthoDB" id="504689at2759"/>
<comment type="similarity">
    <text evidence="1">Belongs to the WrbA family.</text>
</comment>
<evidence type="ECO:0000313" key="3">
    <source>
        <dbReference type="EMBL" id="RKP08182.1"/>
    </source>
</evidence>
<sequence length="214" mass="23004">MTAGAAQVYIVYYSTYQHVKKLADAIERGAKRIAGVDVKLFQVAETLPEEVLAKMHAAPKAADVPVIAADDLEKADGILFGFPTRFGIVPAQIKTFLDSTGKQWASGALRGKQAGTFFSTNTQHGGQETTALTILPFFAHHGLQYVPFGYGHPNLQKTTEPIGGSPYGAGAIADVTDESPSKLELEVAEAQGEYFARQVLVRVLGERALAQQQQ</sequence>
<proteinExistence type="inferred from homology"/>
<dbReference type="InterPro" id="IPR005025">
    <property type="entry name" value="FMN_Rdtase-like_dom"/>
</dbReference>
<name>A0A4P9XQJ2_9FUNG</name>
<evidence type="ECO:0000256" key="1">
    <source>
        <dbReference type="ARBA" id="ARBA00006961"/>
    </source>
</evidence>
<keyword evidence="4" id="KW-1185">Reference proteome</keyword>
<dbReference type="InterPro" id="IPR008254">
    <property type="entry name" value="Flavodoxin/NO_synth"/>
</dbReference>
<accession>A0A4P9XQJ2</accession>
<dbReference type="Gene3D" id="3.40.50.360">
    <property type="match status" value="1"/>
</dbReference>
<dbReference type="InterPro" id="IPR029039">
    <property type="entry name" value="Flavoprotein-like_sf"/>
</dbReference>
<dbReference type="GO" id="GO:0010181">
    <property type="term" value="F:FMN binding"/>
    <property type="evidence" value="ECO:0007669"/>
    <property type="project" value="InterPro"/>
</dbReference>
<dbReference type="FunFam" id="3.40.50.360:FF:000001">
    <property type="entry name" value="NAD(P)H dehydrogenase (Quinone) FQR1-like"/>
    <property type="match status" value="1"/>
</dbReference>